<comment type="similarity">
    <text evidence="8">Belongs to the glycosyl hydrolase 18 family.</text>
</comment>
<feature type="compositionally biased region" description="Low complexity" evidence="9">
    <location>
        <begin position="122"/>
        <end position="157"/>
    </location>
</feature>
<keyword evidence="13" id="KW-1185">Reference proteome</keyword>
<evidence type="ECO:0000256" key="10">
    <source>
        <dbReference type="SAM" id="SignalP"/>
    </source>
</evidence>
<evidence type="ECO:0000256" key="6">
    <source>
        <dbReference type="ARBA" id="ARBA00023326"/>
    </source>
</evidence>
<dbReference type="SUPFAM" id="SSF51445">
    <property type="entry name" value="(Trans)glycosidases"/>
    <property type="match status" value="1"/>
</dbReference>
<dbReference type="GeneID" id="39584939"/>
<dbReference type="RefSeq" id="XP_028480086.1">
    <property type="nucleotide sequence ID" value="XM_028616229.1"/>
</dbReference>
<dbReference type="EMBL" id="RSCE01000001">
    <property type="protein sequence ID" value="RSH87878.1"/>
    <property type="molecule type" value="Genomic_DNA"/>
</dbReference>
<dbReference type="PANTHER" id="PTHR46476">
    <property type="entry name" value="CHITINASE 2-LIKE"/>
    <property type="match status" value="1"/>
</dbReference>
<evidence type="ECO:0000256" key="5">
    <source>
        <dbReference type="ARBA" id="ARBA00023295"/>
    </source>
</evidence>
<dbReference type="PANTHER" id="PTHR46476:SF13">
    <property type="entry name" value="2, PUTATIVE, EXPRESSED-RELATED"/>
    <property type="match status" value="1"/>
</dbReference>
<keyword evidence="6" id="KW-0624">Polysaccharide degradation</keyword>
<dbReference type="GO" id="GO:0008843">
    <property type="term" value="F:endochitinase activity"/>
    <property type="evidence" value="ECO:0007669"/>
    <property type="project" value="UniProtKB-EC"/>
</dbReference>
<accession>A0A427Y9V8</accession>
<dbReference type="InterPro" id="IPR001579">
    <property type="entry name" value="Glyco_hydro_18_chit_AS"/>
</dbReference>
<evidence type="ECO:0000256" key="9">
    <source>
        <dbReference type="SAM" id="MobiDB-lite"/>
    </source>
</evidence>
<keyword evidence="10" id="KW-0732">Signal</keyword>
<dbReference type="PROSITE" id="PS01095">
    <property type="entry name" value="GH18_1"/>
    <property type="match status" value="1"/>
</dbReference>
<gene>
    <name evidence="12" type="ORF">EHS24_000396</name>
</gene>
<keyword evidence="2 7" id="KW-0378">Hydrolase</keyword>
<keyword evidence="5 7" id="KW-0326">Glycosidase</keyword>
<reference evidence="12 13" key="1">
    <citation type="submission" date="2018-11" db="EMBL/GenBank/DDBJ databases">
        <title>Genome sequence of Apiotrichum porosum DSM 27194.</title>
        <authorList>
            <person name="Aliyu H."/>
            <person name="Gorte O."/>
            <person name="Ochsenreither K."/>
        </authorList>
    </citation>
    <scope>NUCLEOTIDE SEQUENCE [LARGE SCALE GENOMIC DNA]</scope>
    <source>
        <strain evidence="12 13">DSM 27194</strain>
    </source>
</reference>
<evidence type="ECO:0000256" key="2">
    <source>
        <dbReference type="ARBA" id="ARBA00022801"/>
    </source>
</evidence>
<evidence type="ECO:0000256" key="7">
    <source>
        <dbReference type="RuleBase" id="RU000489"/>
    </source>
</evidence>
<name>A0A427Y9V8_9TREE</name>
<evidence type="ECO:0000313" key="13">
    <source>
        <dbReference type="Proteomes" id="UP000279236"/>
    </source>
</evidence>
<sequence>MWSPALVAFFSLLSVFFLLTSSVAHPLTNHPARLARHHDLRKVRSNAHATLSQPRRGRTGKCASTTAVTSSIPSLLVYAKAPLPTTATDDATTAVKRRGTKTMFGASSSTETAERASGKGSGSTSSSTALGSGNGTSSSSAASSNSSSSSSTNRGSSGSFSAPHYVIYANIEFPGQTMPTVADLGHFNRLILAFYQANGYSDSTNVANWVGMSAADRQAVLDTYHASGIALMLSVFGGEDTPTTSAVDAASFASTIAAFVKQYRFDGVDIDYEDFDAMSAGTAAEWIEIFHTSLRSGLGDAYLISHAPIAPWFDTSQSPDGGYASVWKSVGTTLDWFNVQFYNQGASAYCDCTSLLTDSMSTSYRGTSINQLNAGLGIPFTKLAIGKPAVSKDADNGYMSPASLATCYSDVDQTVGVMFWEYTSAAVSWRCPYTWQSADKQDSGGAFELISTVLGGSSSGSTSDNGTTSSTGLTGQGLGDTAGSPMTATYAIADSEATATNGGEASDGDNYESDTGPSTTPTNDQGGA</sequence>
<feature type="domain" description="GH18" evidence="11">
    <location>
        <begin position="163"/>
        <end position="457"/>
    </location>
</feature>
<protein>
    <recommendedName>
        <fullName evidence="11">GH18 domain-containing protein</fullName>
    </recommendedName>
</protein>
<feature type="region of interest" description="Disordered" evidence="9">
    <location>
        <begin position="457"/>
        <end position="528"/>
    </location>
</feature>
<evidence type="ECO:0000256" key="3">
    <source>
        <dbReference type="ARBA" id="ARBA00023024"/>
    </source>
</evidence>
<organism evidence="12 13">
    <name type="scientific">Apiotrichum porosum</name>
    <dbReference type="NCBI Taxonomy" id="105984"/>
    <lineage>
        <taxon>Eukaryota</taxon>
        <taxon>Fungi</taxon>
        <taxon>Dikarya</taxon>
        <taxon>Basidiomycota</taxon>
        <taxon>Agaricomycotina</taxon>
        <taxon>Tremellomycetes</taxon>
        <taxon>Trichosporonales</taxon>
        <taxon>Trichosporonaceae</taxon>
        <taxon>Apiotrichum</taxon>
    </lineage>
</organism>
<evidence type="ECO:0000313" key="12">
    <source>
        <dbReference type="EMBL" id="RSH87878.1"/>
    </source>
</evidence>
<comment type="catalytic activity">
    <reaction evidence="1">
        <text>Random endo-hydrolysis of N-acetyl-beta-D-glucosaminide (1-&gt;4)-beta-linkages in chitin and chitodextrins.</text>
        <dbReference type="EC" id="3.2.1.14"/>
    </reaction>
</comment>
<dbReference type="OrthoDB" id="3012298at2759"/>
<feature type="region of interest" description="Disordered" evidence="9">
    <location>
        <begin position="89"/>
        <end position="157"/>
    </location>
</feature>
<dbReference type="Pfam" id="PF00704">
    <property type="entry name" value="Glyco_hydro_18"/>
    <property type="match status" value="1"/>
</dbReference>
<evidence type="ECO:0000256" key="1">
    <source>
        <dbReference type="ARBA" id="ARBA00000822"/>
    </source>
</evidence>
<dbReference type="CDD" id="cd00598">
    <property type="entry name" value="GH18_chitinase-like"/>
    <property type="match status" value="1"/>
</dbReference>
<keyword evidence="3" id="KW-0146">Chitin degradation</keyword>
<dbReference type="AlphaFoldDB" id="A0A427Y9V8"/>
<feature type="signal peptide" evidence="10">
    <location>
        <begin position="1"/>
        <end position="24"/>
    </location>
</feature>
<dbReference type="InterPro" id="IPR017853">
    <property type="entry name" value="GH"/>
</dbReference>
<dbReference type="GO" id="GO:0006032">
    <property type="term" value="P:chitin catabolic process"/>
    <property type="evidence" value="ECO:0007669"/>
    <property type="project" value="UniProtKB-KW"/>
</dbReference>
<dbReference type="PROSITE" id="PS51910">
    <property type="entry name" value="GH18_2"/>
    <property type="match status" value="1"/>
</dbReference>
<evidence type="ECO:0000256" key="4">
    <source>
        <dbReference type="ARBA" id="ARBA00023277"/>
    </source>
</evidence>
<keyword evidence="4" id="KW-0119">Carbohydrate metabolism</keyword>
<feature type="chain" id="PRO_5019209031" description="GH18 domain-containing protein" evidence="10">
    <location>
        <begin position="25"/>
        <end position="528"/>
    </location>
</feature>
<dbReference type="Gene3D" id="3.20.20.80">
    <property type="entry name" value="Glycosidases"/>
    <property type="match status" value="1"/>
</dbReference>
<feature type="compositionally biased region" description="Polar residues" evidence="9">
    <location>
        <begin position="513"/>
        <end position="528"/>
    </location>
</feature>
<dbReference type="InterPro" id="IPR001223">
    <property type="entry name" value="Glyco_hydro18_cat"/>
</dbReference>
<proteinExistence type="inferred from homology"/>
<evidence type="ECO:0000259" key="11">
    <source>
        <dbReference type="PROSITE" id="PS51910"/>
    </source>
</evidence>
<dbReference type="GO" id="GO:0000272">
    <property type="term" value="P:polysaccharide catabolic process"/>
    <property type="evidence" value="ECO:0007669"/>
    <property type="project" value="UniProtKB-KW"/>
</dbReference>
<evidence type="ECO:0000256" key="8">
    <source>
        <dbReference type="RuleBase" id="RU004453"/>
    </source>
</evidence>
<dbReference type="Proteomes" id="UP000279236">
    <property type="component" value="Unassembled WGS sequence"/>
</dbReference>
<comment type="caution">
    <text evidence="12">The sequence shown here is derived from an EMBL/GenBank/DDBJ whole genome shotgun (WGS) entry which is preliminary data.</text>
</comment>
<feature type="compositionally biased region" description="Low complexity" evidence="9">
    <location>
        <begin position="457"/>
        <end position="473"/>
    </location>
</feature>